<dbReference type="Pfam" id="PF04167">
    <property type="entry name" value="DUF402"/>
    <property type="match status" value="1"/>
</dbReference>
<dbReference type="InterPro" id="IPR035930">
    <property type="entry name" value="FomD-like_sf"/>
</dbReference>
<comment type="caution">
    <text evidence="3">The sequence shown here is derived from an EMBL/GenBank/DDBJ whole genome shotgun (WGS) entry which is preliminary data.</text>
</comment>
<evidence type="ECO:0000313" key="4">
    <source>
        <dbReference type="Proteomes" id="UP000754710"/>
    </source>
</evidence>
<accession>A0ABS7RQ35</accession>
<keyword evidence="4" id="KW-1185">Reference proteome</keyword>
<dbReference type="InterPro" id="IPR050212">
    <property type="entry name" value="Ntdp-like"/>
</dbReference>
<dbReference type="EMBL" id="JAIEZQ010000003">
    <property type="protein sequence ID" value="MBY9076856.1"/>
    <property type="molecule type" value="Genomic_DNA"/>
</dbReference>
<reference evidence="3 4" key="1">
    <citation type="submission" date="2021-08" db="EMBL/GenBank/DDBJ databases">
        <title>Nocardioides bacterium WL0053 sp. nov., isolated from the sediment.</title>
        <authorList>
            <person name="Wang L."/>
            <person name="Zhang D."/>
            <person name="Zhang A."/>
        </authorList>
    </citation>
    <scope>NUCLEOTIDE SEQUENCE [LARGE SCALE GENOMIC DNA]</scope>
    <source>
        <strain evidence="3 4">WL0053</strain>
    </source>
</reference>
<dbReference type="Proteomes" id="UP000754710">
    <property type="component" value="Unassembled WGS sequence"/>
</dbReference>
<dbReference type="InterPro" id="IPR007295">
    <property type="entry name" value="DUF402"/>
</dbReference>
<evidence type="ECO:0000259" key="2">
    <source>
        <dbReference type="Pfam" id="PF04167"/>
    </source>
</evidence>
<gene>
    <name evidence="3" type="ORF">K1X13_18655</name>
</gene>
<evidence type="ECO:0000256" key="1">
    <source>
        <dbReference type="ARBA" id="ARBA00022801"/>
    </source>
</evidence>
<sequence>MSGASWEYGDVVVRREVLKGHPWVGFPTYVVEDSEDLLAVYLAEGSTLAYARWPFDRWVHPWRTAGHTHWSGHGKLMLHRPGDRYSVDVFWSGPDRTFSGWYLNLQDPFRRWERGFDTLDHELDFWVPADGGWVVKDAEMFEHRVAEERYTDEEAAEVRATGREIVAMLESGDHWWDPAWATWAPPEQWVAAAVPPDWATAR</sequence>
<keyword evidence="1" id="KW-0378">Hydrolase</keyword>
<proteinExistence type="predicted"/>
<dbReference type="PANTHER" id="PTHR39159:SF1">
    <property type="entry name" value="UPF0374 PROTEIN YGAC"/>
    <property type="match status" value="1"/>
</dbReference>
<organism evidence="3 4">
    <name type="scientific">Nocardioides jiangsuensis</name>
    <dbReference type="NCBI Taxonomy" id="2866161"/>
    <lineage>
        <taxon>Bacteria</taxon>
        <taxon>Bacillati</taxon>
        <taxon>Actinomycetota</taxon>
        <taxon>Actinomycetes</taxon>
        <taxon>Propionibacteriales</taxon>
        <taxon>Nocardioidaceae</taxon>
        <taxon>Nocardioides</taxon>
    </lineage>
</organism>
<name>A0ABS7RQ35_9ACTN</name>
<feature type="domain" description="DUF402" evidence="2">
    <location>
        <begin position="30"/>
        <end position="173"/>
    </location>
</feature>
<evidence type="ECO:0000313" key="3">
    <source>
        <dbReference type="EMBL" id="MBY9076856.1"/>
    </source>
</evidence>
<dbReference type="SUPFAM" id="SSF159234">
    <property type="entry name" value="FomD-like"/>
    <property type="match status" value="1"/>
</dbReference>
<dbReference type="Gene3D" id="2.40.380.10">
    <property type="entry name" value="FomD-like"/>
    <property type="match status" value="1"/>
</dbReference>
<protein>
    <submittedName>
        <fullName evidence="3">DUF402 domain-containing protein</fullName>
    </submittedName>
</protein>
<dbReference type="PANTHER" id="PTHR39159">
    <property type="match status" value="1"/>
</dbReference>
<dbReference type="RefSeq" id="WP_221026632.1">
    <property type="nucleotide sequence ID" value="NZ_JAIEZQ010000003.1"/>
</dbReference>